<comment type="caution">
    <text evidence="1">The sequence shown here is derived from an EMBL/GenBank/DDBJ whole genome shotgun (WGS) entry which is preliminary data.</text>
</comment>
<evidence type="ECO:0000313" key="2">
    <source>
        <dbReference type="Proteomes" id="UP001148629"/>
    </source>
</evidence>
<organism evidence="1 2">
    <name type="scientific">Fusarium decemcellulare</name>
    <dbReference type="NCBI Taxonomy" id="57161"/>
    <lineage>
        <taxon>Eukaryota</taxon>
        <taxon>Fungi</taxon>
        <taxon>Dikarya</taxon>
        <taxon>Ascomycota</taxon>
        <taxon>Pezizomycotina</taxon>
        <taxon>Sordariomycetes</taxon>
        <taxon>Hypocreomycetidae</taxon>
        <taxon>Hypocreales</taxon>
        <taxon>Nectriaceae</taxon>
        <taxon>Fusarium</taxon>
        <taxon>Fusarium decemcellulare species complex</taxon>
    </lineage>
</organism>
<evidence type="ECO:0000313" key="1">
    <source>
        <dbReference type="EMBL" id="KAJ3533369.1"/>
    </source>
</evidence>
<sequence>MADPFSIASGVVGVVSLGITLCDGLHTFLSAVKGYDEDVELASQRLAVLRSNIDLIQSSASTLSGRYGSASQGVIQGLELCERQLQVLDRTLGELDHAGGSSKWQKIAKYPFSRNKLIQIQDQLLWATATLGTFVQSLILHVNIGVGSDLEAFRSAVKDSSYKTHASLDALDNRLEFIGPLVQESDSKLTAVSAQVWEQSMLSSTSHSIIQRVNSEVISQSSQLTAISSGINDIRTLCQSRLLEKNEGKSLPRFARNTKIQRQRNRDFTTRSCSCASLKSNPSYYEVHRSRRSFLGLTITHQTESTRKHFPGCVFYLADSVEISTVSSITYTGLRWLLAREAALSLHSNSRKGASWITHELRAYHIVEKSPVFDLFRHYFLRRSCCHRGFGNKGRELMRELQLIYSSGSSSPLEMTSGGWNVVHHCIQTFASFLVCAGQDTIDDIMDALRSTLQYLYEIGADINASTFDQQTILDVALDDETRVFLQVYNTLNEYPQFDPAINSTHQIFDQEEVEYAWKGSFYEHIDIAKALGFGDLFLVVLQRDEGALRDIIESNRLVEYLAETDSDRRNVLHKCSDWAPGLRFLLGHEATHGILNDLDGEQFAPVHHALRQSGDICHSIDKWSYCEECNCSETLQLMLEADCSVWIHGHTKWQHEILKECSLKARTLFLTHLKDRRERLQDLAMTHLPRDTLENIEVCKRAVSDLMVRSIRDALDERGIEMGTALEYLWHPSGGFDNAGFFATIDCPKVADLAWSLGFQSDSADSWLTGWLYNLGTSDILSKPDDYLYKKLIYAGWLYQKGAQLDDLVSESSRGHQCPRLSSDLRHCSTRNRFPGRTAISIASTRRAAASLFENIWSYPFRGIEDGLIVACSLISLLREHGNVLDLSLVSKSIIHVLTMRPLGIRHLRGCQVGDWKDMSEPDLREEWNEILDEDRFLIEELEELTGEFNGEFACKNVPFEEFLWECWLPRMKQIEADRNRPLSKRQKESLWEAGVILDEVEDKDQIS</sequence>
<protein>
    <submittedName>
        <fullName evidence="1">Uncharacterized protein</fullName>
    </submittedName>
</protein>
<dbReference type="EMBL" id="JANRMS010000875">
    <property type="protein sequence ID" value="KAJ3533369.1"/>
    <property type="molecule type" value="Genomic_DNA"/>
</dbReference>
<proteinExistence type="predicted"/>
<dbReference type="Proteomes" id="UP001148629">
    <property type="component" value="Unassembled WGS sequence"/>
</dbReference>
<keyword evidence="2" id="KW-1185">Reference proteome</keyword>
<name>A0ACC1S749_9HYPO</name>
<accession>A0ACC1S749</accession>
<reference evidence="1" key="1">
    <citation type="submission" date="2022-08" db="EMBL/GenBank/DDBJ databases">
        <title>Genome Sequence of Fusarium decemcellulare.</title>
        <authorList>
            <person name="Buettner E."/>
        </authorList>
    </citation>
    <scope>NUCLEOTIDE SEQUENCE</scope>
    <source>
        <strain evidence="1">Babe19</strain>
    </source>
</reference>
<gene>
    <name evidence="1" type="ORF">NM208_g8019</name>
</gene>